<feature type="region of interest" description="Disordered" evidence="2">
    <location>
        <begin position="344"/>
        <end position="432"/>
    </location>
</feature>
<keyword evidence="1 4" id="KW-0238">DNA-binding</keyword>
<comment type="caution">
    <text evidence="4">The sequence shown here is derived from an EMBL/GenBank/DDBJ whole genome shotgun (WGS) entry which is preliminary data.</text>
</comment>
<feature type="compositionally biased region" description="Polar residues" evidence="2">
    <location>
        <begin position="390"/>
        <end position="403"/>
    </location>
</feature>
<dbReference type="Proteomes" id="UP000029067">
    <property type="component" value="Unassembled WGS sequence"/>
</dbReference>
<evidence type="ECO:0000259" key="3">
    <source>
        <dbReference type="Pfam" id="PF07282"/>
    </source>
</evidence>
<evidence type="ECO:0000313" key="5">
    <source>
        <dbReference type="Proteomes" id="UP000029067"/>
    </source>
</evidence>
<name>A0A087ATG3_9BIFI</name>
<evidence type="ECO:0000313" key="4">
    <source>
        <dbReference type="EMBL" id="KFI62063.1"/>
    </source>
</evidence>
<dbReference type="STRING" id="1688.BCUN_1378"/>
<evidence type="ECO:0000256" key="2">
    <source>
        <dbReference type="SAM" id="MobiDB-lite"/>
    </source>
</evidence>
<accession>A0A087ATG3</accession>
<dbReference type="EMBL" id="JGYV01000011">
    <property type="protein sequence ID" value="KFI62063.1"/>
    <property type="molecule type" value="Genomic_DNA"/>
</dbReference>
<reference evidence="4 5" key="1">
    <citation type="submission" date="2014-03" db="EMBL/GenBank/DDBJ databases">
        <title>Genomics of Bifidobacteria.</title>
        <authorList>
            <person name="Ventura M."/>
            <person name="Milani C."/>
            <person name="Lugli G.A."/>
        </authorList>
    </citation>
    <scope>NUCLEOTIDE SEQUENCE [LARGE SCALE GENOMIC DNA]</scope>
    <source>
        <strain evidence="4 5">LMG 10738</strain>
    </source>
</reference>
<dbReference type="AlphaFoldDB" id="A0A087ATG3"/>
<dbReference type="InterPro" id="IPR010095">
    <property type="entry name" value="Cas12f1-like_TNB"/>
</dbReference>
<evidence type="ECO:0000256" key="1">
    <source>
        <dbReference type="ARBA" id="ARBA00023125"/>
    </source>
</evidence>
<feature type="compositionally biased region" description="Low complexity" evidence="2">
    <location>
        <begin position="422"/>
        <end position="432"/>
    </location>
</feature>
<organism evidence="4 5">
    <name type="scientific">Bifidobacterium cuniculi</name>
    <dbReference type="NCBI Taxonomy" id="1688"/>
    <lineage>
        <taxon>Bacteria</taxon>
        <taxon>Bacillati</taxon>
        <taxon>Actinomycetota</taxon>
        <taxon>Actinomycetes</taxon>
        <taxon>Bifidobacteriales</taxon>
        <taxon>Bifidobacteriaceae</taxon>
        <taxon>Bifidobacterium</taxon>
    </lineage>
</organism>
<keyword evidence="5" id="KW-1185">Reference proteome</keyword>
<feature type="compositionally biased region" description="Basic residues" evidence="2">
    <location>
        <begin position="344"/>
        <end position="369"/>
    </location>
</feature>
<feature type="domain" description="Cas12f1-like TNB" evidence="3">
    <location>
        <begin position="272"/>
        <end position="333"/>
    </location>
</feature>
<dbReference type="GO" id="GO:0003677">
    <property type="term" value="F:DNA binding"/>
    <property type="evidence" value="ECO:0007669"/>
    <property type="project" value="UniProtKB-KW"/>
</dbReference>
<dbReference type="Pfam" id="PF07282">
    <property type="entry name" value="Cas12f1-like_TNB"/>
    <property type="match status" value="1"/>
</dbReference>
<gene>
    <name evidence="4" type="ORF">BCUN_1378</name>
</gene>
<protein>
    <submittedName>
        <fullName evidence="4">Transposase DNA-binding domain protein</fullName>
    </submittedName>
</protein>
<sequence>MGWLKATYGNVCEELGEDVDRNLFTNVLDHEGHFTVPVVGHTRFCYDQSNDNSCRRGELDADTGVVTYRRMAVADRFVDITLRIAQFTARYPDAVRVSRPDMRKDSTGNIVFDVVVFVLRPLMQDVSKSAHAVGFDLNADWHGGISGTRLSCNGHVSRPLVVSRNTKRQQDKLERIYVQYRRCLDRLDRLMPWQRASDPDNPADVAAHPKWANLYVQSLALRDKMYRIKEILDWRYAHDMLDHAKPGELVAVERLDPFDNAGRYEFRHGSQLDKLDHVAAKRGQRVVKVNPAHTSDTCPWCNTRIGNLGRNREYECPRCHRTVPRDYGSAINIAKRGCAYLGHKHVRPTPKKGRPTPKRPKLIQKRHSGAAHEALSGTGKGPVSFHTERTAPTPSSGMATATVQGKRKRATPGRQLGQCYDAAAAGTATTSS</sequence>
<dbReference type="eggNOG" id="COG0675">
    <property type="taxonomic scope" value="Bacteria"/>
</dbReference>
<proteinExistence type="predicted"/>